<comment type="caution">
    <text evidence="4">The sequence shown here is derived from an EMBL/GenBank/DDBJ whole genome shotgun (WGS) entry which is preliminary data.</text>
</comment>
<feature type="domain" description="Glycosyl transferase family 1" evidence="2">
    <location>
        <begin position="194"/>
        <end position="359"/>
    </location>
</feature>
<gene>
    <name evidence="4" type="ORF">AMJ39_02545</name>
</gene>
<dbReference type="PANTHER" id="PTHR12526">
    <property type="entry name" value="GLYCOSYLTRANSFERASE"/>
    <property type="match status" value="1"/>
</dbReference>
<feature type="domain" description="Glycosyltransferase subfamily 4-like N-terminal" evidence="3">
    <location>
        <begin position="27"/>
        <end position="184"/>
    </location>
</feature>
<dbReference type="Pfam" id="PF00534">
    <property type="entry name" value="Glycos_transf_1"/>
    <property type="match status" value="1"/>
</dbReference>
<dbReference type="InterPro" id="IPR028098">
    <property type="entry name" value="Glyco_trans_4-like_N"/>
</dbReference>
<dbReference type="STRING" id="1703770.AMJ39_02545"/>
<accession>A0A0S7WUZ4</accession>
<dbReference type="SUPFAM" id="SSF53756">
    <property type="entry name" value="UDP-Glycosyltransferase/glycogen phosphorylase"/>
    <property type="match status" value="1"/>
</dbReference>
<dbReference type="Gene3D" id="3.40.50.2000">
    <property type="entry name" value="Glycogen Phosphorylase B"/>
    <property type="match status" value="2"/>
</dbReference>
<evidence type="ECO:0000313" key="4">
    <source>
        <dbReference type="EMBL" id="KPJ53969.1"/>
    </source>
</evidence>
<proteinExistence type="predicted"/>
<protein>
    <recommendedName>
        <fullName evidence="6">Glycosyltransferase subfamily 4-like N-terminal domain-containing protein</fullName>
    </recommendedName>
</protein>
<sequence length="403" mass="44409">MARQGDDGRASPKRKTRVLHVLVGLTIGGAESLIADLVPRLDREAYDVTVCSLKGWGPIGDRLARRGVKVVALGGKGRFDPRVISRFASFIRRERYDIVHSHLYLANLISRLVGRLLRVPIIISSQHGTEIWMRWYHLLLERTTVHCADHVTGCSESVRDYAVDVMGADRRHSSVLHNGVDLDRFALPPDGSVWRERWGIPSDALVAGVVGRLALPEKGQDLFLAAAGEVAEAFPRAYFVIVGEGPCRPELERIAREVGISDRVIFDSTQDEVPRMMAAFDLAVLPSRREGFGIVLLEAMASRKPVVATNVGGIPEIIEDGLTGMLVPPCDAPALARAMVRLLSDRQQCDMMGEEGRRRVEASFGIEKTAARLESLYRSLSGEKARRSHAEDVRGIEPRGEGT</sequence>
<reference evidence="4 5" key="1">
    <citation type="journal article" date="2015" name="Microbiome">
        <title>Genomic resolution of linkages in carbon, nitrogen, and sulfur cycling among widespread estuary sediment bacteria.</title>
        <authorList>
            <person name="Baker B.J."/>
            <person name="Lazar C.S."/>
            <person name="Teske A.P."/>
            <person name="Dick G.J."/>
        </authorList>
    </citation>
    <scope>NUCLEOTIDE SEQUENCE [LARGE SCALE GENOMIC DNA]</scope>
    <source>
        <strain evidence="4">DG_24</strain>
    </source>
</reference>
<evidence type="ECO:0000313" key="5">
    <source>
        <dbReference type="Proteomes" id="UP000052008"/>
    </source>
</evidence>
<dbReference type="Proteomes" id="UP000052008">
    <property type="component" value="Unassembled WGS sequence"/>
</dbReference>
<dbReference type="AlphaFoldDB" id="A0A0S7WUZ4"/>
<evidence type="ECO:0000256" key="1">
    <source>
        <dbReference type="SAM" id="MobiDB-lite"/>
    </source>
</evidence>
<dbReference type="GO" id="GO:0016757">
    <property type="term" value="F:glycosyltransferase activity"/>
    <property type="evidence" value="ECO:0007669"/>
    <property type="project" value="InterPro"/>
</dbReference>
<dbReference type="Pfam" id="PF13439">
    <property type="entry name" value="Glyco_transf_4"/>
    <property type="match status" value="1"/>
</dbReference>
<organism evidence="4 5">
    <name type="scientific">candidate division TA06 bacterium DG_24</name>
    <dbReference type="NCBI Taxonomy" id="1703770"/>
    <lineage>
        <taxon>Bacteria</taxon>
        <taxon>Bacteria division TA06</taxon>
    </lineage>
</organism>
<evidence type="ECO:0000259" key="3">
    <source>
        <dbReference type="Pfam" id="PF13439"/>
    </source>
</evidence>
<dbReference type="EMBL" id="LIZS01000009">
    <property type="protein sequence ID" value="KPJ53969.1"/>
    <property type="molecule type" value="Genomic_DNA"/>
</dbReference>
<name>A0A0S7WUZ4_UNCT6</name>
<dbReference type="InterPro" id="IPR001296">
    <property type="entry name" value="Glyco_trans_1"/>
</dbReference>
<evidence type="ECO:0000259" key="2">
    <source>
        <dbReference type="Pfam" id="PF00534"/>
    </source>
</evidence>
<feature type="region of interest" description="Disordered" evidence="1">
    <location>
        <begin position="382"/>
        <end position="403"/>
    </location>
</feature>
<evidence type="ECO:0008006" key="6">
    <source>
        <dbReference type="Google" id="ProtNLM"/>
    </source>
</evidence>